<dbReference type="Proteomes" id="UP000266258">
    <property type="component" value="Unassembled WGS sequence"/>
</dbReference>
<keyword evidence="2 5" id="KW-0812">Transmembrane</keyword>
<evidence type="ECO:0000256" key="5">
    <source>
        <dbReference type="SAM" id="Phobius"/>
    </source>
</evidence>
<dbReference type="Pfam" id="PF02674">
    <property type="entry name" value="Colicin_V"/>
    <property type="match status" value="1"/>
</dbReference>
<evidence type="ECO:0000256" key="3">
    <source>
        <dbReference type="ARBA" id="ARBA00022989"/>
    </source>
</evidence>
<proteinExistence type="predicted"/>
<evidence type="ECO:0000313" key="6">
    <source>
        <dbReference type="EMBL" id="RIY32788.1"/>
    </source>
</evidence>
<keyword evidence="4 5" id="KW-0472">Membrane</keyword>
<gene>
    <name evidence="6" type="ORF">CJP74_03575</name>
</gene>
<protein>
    <recommendedName>
        <fullName evidence="8">Colicin V production protein</fullName>
    </recommendedName>
</protein>
<dbReference type="OrthoDB" id="5677904at2"/>
<name>A0A3A1Y6E8_9GAMM</name>
<reference evidence="6 7" key="1">
    <citation type="submission" date="2017-08" db="EMBL/GenBank/DDBJ databases">
        <title>Reclassification of Bisgaard taxon 37 and 44.</title>
        <authorList>
            <person name="Christensen H."/>
        </authorList>
    </citation>
    <scope>NUCLEOTIDE SEQUENCE [LARGE SCALE GENOMIC DNA]</scope>
    <source>
        <strain evidence="6 7">B96_4</strain>
    </source>
</reference>
<dbReference type="InterPro" id="IPR003825">
    <property type="entry name" value="Colicin-V_CvpA"/>
</dbReference>
<evidence type="ECO:0000256" key="2">
    <source>
        <dbReference type="ARBA" id="ARBA00022692"/>
    </source>
</evidence>
<comment type="caution">
    <text evidence="6">The sequence shown here is derived from an EMBL/GenBank/DDBJ whole genome shotgun (WGS) entry which is preliminary data.</text>
</comment>
<evidence type="ECO:0000256" key="1">
    <source>
        <dbReference type="ARBA" id="ARBA00004141"/>
    </source>
</evidence>
<feature type="transmembrane region" description="Helical" evidence="5">
    <location>
        <begin position="60"/>
        <end position="78"/>
    </location>
</feature>
<evidence type="ECO:0000256" key="4">
    <source>
        <dbReference type="ARBA" id="ARBA00023136"/>
    </source>
</evidence>
<organism evidence="6 7">
    <name type="scientific">Psittacicella melopsittaci</name>
    <dbReference type="NCBI Taxonomy" id="2028576"/>
    <lineage>
        <taxon>Bacteria</taxon>
        <taxon>Pseudomonadati</taxon>
        <taxon>Pseudomonadota</taxon>
        <taxon>Gammaproteobacteria</taxon>
        <taxon>Pasteurellales</taxon>
        <taxon>Psittacicellaceae</taxon>
        <taxon>Psittacicella</taxon>
    </lineage>
</organism>
<evidence type="ECO:0000313" key="7">
    <source>
        <dbReference type="Proteomes" id="UP000266258"/>
    </source>
</evidence>
<feature type="transmembrane region" description="Helical" evidence="5">
    <location>
        <begin position="7"/>
        <end position="40"/>
    </location>
</feature>
<dbReference type="EMBL" id="NRJH01000029">
    <property type="protein sequence ID" value="RIY32788.1"/>
    <property type="molecule type" value="Genomic_DNA"/>
</dbReference>
<dbReference type="AlphaFoldDB" id="A0A3A1Y6E8"/>
<dbReference type="GO" id="GO:0016020">
    <property type="term" value="C:membrane"/>
    <property type="evidence" value="ECO:0007669"/>
    <property type="project" value="UniProtKB-SubCell"/>
</dbReference>
<dbReference type="PANTHER" id="PTHR37306">
    <property type="entry name" value="COLICIN V PRODUCTION PROTEIN"/>
    <property type="match status" value="1"/>
</dbReference>
<feature type="transmembrane region" description="Helical" evidence="5">
    <location>
        <begin position="99"/>
        <end position="123"/>
    </location>
</feature>
<keyword evidence="3 5" id="KW-1133">Transmembrane helix</keyword>
<dbReference type="RefSeq" id="WP_119496893.1">
    <property type="nucleotide sequence ID" value="NZ_NRJH01000029.1"/>
</dbReference>
<comment type="subcellular location">
    <subcellularLocation>
        <location evidence="1">Membrane</location>
        <topology evidence="1">Multi-pass membrane protein</topology>
    </subcellularLocation>
</comment>
<sequence>MFSVVDIFLGAIVIAFFVHGFLKGFLGSILSLVAIGGSIFISLNYTNDFSNLLNSIPLVGSYPILALIVVFIISYIFLSIAARALSTLFSKTTILGNPLLSLVGGIIFAMISILVISVIYTLLRENGVDLNNYVSSFNNSYSKVIIDYCNSGLDLSTKVKELFQAFVNEANNYAK</sequence>
<evidence type="ECO:0008006" key="8">
    <source>
        <dbReference type="Google" id="ProtNLM"/>
    </source>
</evidence>
<keyword evidence="7" id="KW-1185">Reference proteome</keyword>
<dbReference type="PANTHER" id="PTHR37306:SF1">
    <property type="entry name" value="COLICIN V PRODUCTION PROTEIN"/>
    <property type="match status" value="1"/>
</dbReference>
<accession>A0A3A1Y6E8</accession>
<dbReference type="GO" id="GO:0009403">
    <property type="term" value="P:toxin biosynthetic process"/>
    <property type="evidence" value="ECO:0007669"/>
    <property type="project" value="InterPro"/>
</dbReference>